<evidence type="ECO:0000313" key="1">
    <source>
        <dbReference type="EMBL" id="OMP01879.1"/>
    </source>
</evidence>
<comment type="caution">
    <text evidence="1">The sequence shown here is derived from an EMBL/GenBank/DDBJ whole genome shotgun (WGS) entry which is preliminary data.</text>
</comment>
<dbReference type="Proteomes" id="UP000187203">
    <property type="component" value="Unassembled WGS sequence"/>
</dbReference>
<organism evidence="1 2">
    <name type="scientific">Corchorus olitorius</name>
    <dbReference type="NCBI Taxonomy" id="93759"/>
    <lineage>
        <taxon>Eukaryota</taxon>
        <taxon>Viridiplantae</taxon>
        <taxon>Streptophyta</taxon>
        <taxon>Embryophyta</taxon>
        <taxon>Tracheophyta</taxon>
        <taxon>Spermatophyta</taxon>
        <taxon>Magnoliopsida</taxon>
        <taxon>eudicotyledons</taxon>
        <taxon>Gunneridae</taxon>
        <taxon>Pentapetalae</taxon>
        <taxon>rosids</taxon>
        <taxon>malvids</taxon>
        <taxon>Malvales</taxon>
        <taxon>Malvaceae</taxon>
        <taxon>Grewioideae</taxon>
        <taxon>Apeibeae</taxon>
        <taxon>Corchorus</taxon>
    </lineage>
</organism>
<protein>
    <submittedName>
        <fullName evidence="1">Uncharacterized protein</fullName>
    </submittedName>
</protein>
<keyword evidence="2" id="KW-1185">Reference proteome</keyword>
<dbReference type="EMBL" id="AWUE01014709">
    <property type="protein sequence ID" value="OMP01879.1"/>
    <property type="molecule type" value="Genomic_DNA"/>
</dbReference>
<reference evidence="2" key="1">
    <citation type="submission" date="2013-09" db="EMBL/GenBank/DDBJ databases">
        <title>Corchorus olitorius genome sequencing.</title>
        <authorList>
            <person name="Alam M."/>
            <person name="Haque M.S."/>
            <person name="Islam M.S."/>
            <person name="Emdad E.M."/>
            <person name="Islam M.M."/>
            <person name="Ahmed B."/>
            <person name="Halim A."/>
            <person name="Hossen Q.M.M."/>
            <person name="Hossain M.Z."/>
            <person name="Ahmed R."/>
            <person name="Khan M.M."/>
            <person name="Islam R."/>
            <person name="Rashid M.M."/>
            <person name="Khan S.A."/>
            <person name="Rahman M.S."/>
            <person name="Alam M."/>
            <person name="Yahiya A.S."/>
            <person name="Khan M.S."/>
            <person name="Azam M.S."/>
            <person name="Haque T."/>
            <person name="Lashkar M.Z.H."/>
            <person name="Akhand A.I."/>
            <person name="Morshed G."/>
            <person name="Roy S."/>
            <person name="Uddin K.S."/>
            <person name="Rabeya T."/>
            <person name="Hossain A.S."/>
            <person name="Chowdhury A."/>
            <person name="Snigdha A.R."/>
            <person name="Mortoza M.S."/>
            <person name="Matin S.A."/>
            <person name="Hoque S.M.E."/>
            <person name="Islam M.K."/>
            <person name="Roy D.K."/>
            <person name="Haider R."/>
            <person name="Moosa M.M."/>
            <person name="Elias S.M."/>
            <person name="Hasan A.M."/>
            <person name="Jahan S."/>
            <person name="Shafiuddin M."/>
            <person name="Mahmood N."/>
            <person name="Shommy N.S."/>
        </authorList>
    </citation>
    <scope>NUCLEOTIDE SEQUENCE [LARGE SCALE GENOMIC DNA]</scope>
    <source>
        <strain evidence="2">cv. O-4</strain>
    </source>
</reference>
<sequence>MKEEPFVGISTRLESRLAEMKAKVTAGER</sequence>
<name>A0A1R3K466_9ROSI</name>
<dbReference type="AlphaFoldDB" id="A0A1R3K466"/>
<accession>A0A1R3K466</accession>
<evidence type="ECO:0000313" key="2">
    <source>
        <dbReference type="Proteomes" id="UP000187203"/>
    </source>
</evidence>
<gene>
    <name evidence="1" type="ORF">COLO4_11515</name>
</gene>
<proteinExistence type="predicted"/>